<keyword evidence="2 5" id="KW-0812">Transmembrane</keyword>
<dbReference type="Proteomes" id="UP000188613">
    <property type="component" value="Unassembled WGS sequence"/>
</dbReference>
<feature type="transmembrane region" description="Helical" evidence="5">
    <location>
        <begin position="62"/>
        <end position="86"/>
    </location>
</feature>
<accession>A0A1V2A6N1</accession>
<evidence type="ECO:0000313" key="7">
    <source>
        <dbReference type="Proteomes" id="UP000188613"/>
    </source>
</evidence>
<evidence type="ECO:0000256" key="3">
    <source>
        <dbReference type="ARBA" id="ARBA00022989"/>
    </source>
</evidence>
<sequence length="177" mass="18339">MGMDILILSLALSADAFGAALALGMRRIGLWKIIVISFTVGLMHVIMPLISMTAGNELQEIFGRALFSAGGVILVLTGLQMVLSLLKDESNVKQPAGIGIVFFSLGVSMDSFSTGLSLGVIGVDQMAAVLCFGLSSAIFTMTGLMLSRRIGALAGKAGEAAGGAVLMFIGIKWLLSL</sequence>
<proteinExistence type="predicted"/>
<keyword evidence="7" id="KW-1185">Reference proteome</keyword>
<evidence type="ECO:0008006" key="8">
    <source>
        <dbReference type="Google" id="ProtNLM"/>
    </source>
</evidence>
<comment type="caution">
    <text evidence="6">The sequence shown here is derived from an EMBL/GenBank/DDBJ whole genome shotgun (WGS) entry which is preliminary data.</text>
</comment>
<evidence type="ECO:0000313" key="6">
    <source>
        <dbReference type="EMBL" id="OMP66580.1"/>
    </source>
</evidence>
<evidence type="ECO:0000256" key="5">
    <source>
        <dbReference type="SAM" id="Phobius"/>
    </source>
</evidence>
<keyword evidence="4 5" id="KW-0472">Membrane</keyword>
<protein>
    <recommendedName>
        <fullName evidence="8">Manganese efflux pump MntP</fullName>
    </recommendedName>
</protein>
<dbReference type="EMBL" id="MSFI01000019">
    <property type="protein sequence ID" value="OMP66580.1"/>
    <property type="molecule type" value="Genomic_DNA"/>
</dbReference>
<organism evidence="6 7">
    <name type="scientific">Domibacillus epiphyticus</name>
    <dbReference type="NCBI Taxonomy" id="1714355"/>
    <lineage>
        <taxon>Bacteria</taxon>
        <taxon>Bacillati</taxon>
        <taxon>Bacillota</taxon>
        <taxon>Bacilli</taxon>
        <taxon>Bacillales</taxon>
        <taxon>Bacillaceae</taxon>
        <taxon>Domibacillus</taxon>
    </lineage>
</organism>
<dbReference type="AlphaFoldDB" id="A0A1V2A6N1"/>
<name>A0A1V2A6N1_9BACI</name>
<feature type="transmembrane region" description="Helical" evidence="5">
    <location>
        <begin position="30"/>
        <end position="50"/>
    </location>
</feature>
<evidence type="ECO:0000256" key="4">
    <source>
        <dbReference type="ARBA" id="ARBA00023136"/>
    </source>
</evidence>
<keyword evidence="1" id="KW-1003">Cell membrane</keyword>
<reference evidence="6 7" key="1">
    <citation type="submission" date="2016-12" db="EMBL/GenBank/DDBJ databases">
        <title>Domibacillus sp. SAB 38T whole genome sequencing.</title>
        <authorList>
            <person name="Verma A."/>
            <person name="Ojha A.K."/>
            <person name="Krishnamurthi S."/>
        </authorList>
    </citation>
    <scope>NUCLEOTIDE SEQUENCE [LARGE SCALE GENOMIC DNA]</scope>
    <source>
        <strain evidence="6 7">SAB 38</strain>
    </source>
</reference>
<dbReference type="PANTHER" id="PTHR35529:SF1">
    <property type="entry name" value="MANGANESE EFFLUX PUMP MNTP-RELATED"/>
    <property type="match status" value="1"/>
</dbReference>
<dbReference type="Pfam" id="PF02659">
    <property type="entry name" value="Mntp"/>
    <property type="match status" value="1"/>
</dbReference>
<feature type="transmembrane region" description="Helical" evidence="5">
    <location>
        <begin position="6"/>
        <end position="23"/>
    </location>
</feature>
<gene>
    <name evidence="6" type="ORF">BTO28_11045</name>
</gene>
<dbReference type="PANTHER" id="PTHR35529">
    <property type="entry name" value="MANGANESE EFFLUX PUMP MNTP-RELATED"/>
    <property type="match status" value="1"/>
</dbReference>
<feature type="transmembrane region" description="Helical" evidence="5">
    <location>
        <begin position="127"/>
        <end position="146"/>
    </location>
</feature>
<evidence type="ECO:0000256" key="2">
    <source>
        <dbReference type="ARBA" id="ARBA00022692"/>
    </source>
</evidence>
<dbReference type="InterPro" id="IPR003810">
    <property type="entry name" value="Mntp/YtaF"/>
</dbReference>
<keyword evidence="3 5" id="KW-1133">Transmembrane helix</keyword>
<dbReference type="STRING" id="1714355.BTO28_11045"/>
<feature type="transmembrane region" description="Helical" evidence="5">
    <location>
        <begin position="98"/>
        <end position="121"/>
    </location>
</feature>
<evidence type="ECO:0000256" key="1">
    <source>
        <dbReference type="ARBA" id="ARBA00022475"/>
    </source>
</evidence>